<dbReference type="SUPFAM" id="SSF48371">
    <property type="entry name" value="ARM repeat"/>
    <property type="match status" value="1"/>
</dbReference>
<comment type="similarity">
    <text evidence="2">Belongs to the importin beta family.</text>
</comment>
<name>A0ABD0XZS8_9HEMI</name>
<evidence type="ECO:0000256" key="2">
    <source>
        <dbReference type="ARBA" id="ARBA00007991"/>
    </source>
</evidence>
<evidence type="ECO:0000256" key="4">
    <source>
        <dbReference type="ARBA" id="ARBA00023242"/>
    </source>
</evidence>
<comment type="caution">
    <text evidence="6">The sequence shown here is derived from an EMBL/GenBank/DDBJ whole genome shotgun (WGS) entry which is preliminary data.</text>
</comment>
<accession>A0ABD0XZS8</accession>
<reference evidence="6 7" key="1">
    <citation type="submission" date="2024-07" db="EMBL/GenBank/DDBJ databases">
        <title>Chromosome-level genome assembly of the water stick insect Ranatra chinensis (Heteroptera: Nepidae).</title>
        <authorList>
            <person name="Liu X."/>
        </authorList>
    </citation>
    <scope>NUCLEOTIDE SEQUENCE [LARGE SCALE GENOMIC DNA]</scope>
    <source>
        <strain evidence="6">Cailab_2021Rc</strain>
        <tissue evidence="6">Muscle</tissue>
    </source>
</reference>
<dbReference type="Gene3D" id="1.25.10.10">
    <property type="entry name" value="Leucine-rich Repeat Variant"/>
    <property type="match status" value="1"/>
</dbReference>
<proteinExistence type="inferred from homology"/>
<dbReference type="PROSITE" id="PS50166">
    <property type="entry name" value="IMPORTIN_B_NT"/>
    <property type="match status" value="1"/>
</dbReference>
<keyword evidence="3" id="KW-0813">Transport</keyword>
<dbReference type="GO" id="GO:0005634">
    <property type="term" value="C:nucleus"/>
    <property type="evidence" value="ECO:0007669"/>
    <property type="project" value="UniProtKB-SubCell"/>
</dbReference>
<gene>
    <name evidence="6" type="ORF">AAG570_005188</name>
</gene>
<protein>
    <recommendedName>
        <fullName evidence="5">Importin N-terminal domain-containing protein</fullName>
    </recommendedName>
</protein>
<sequence>MDATIDNLERALVQFYHSGSGQQAEAHKWLTQVQLSPDAWPVIWQLLQPNRSAEAQFFGATTLHLKLMKSWSEVPSDQYASLKNKLLETILQYSAGPKLILNRLCIAVSDTTRHLTHFRTQTIQRLYL</sequence>
<comment type="subcellular location">
    <subcellularLocation>
        <location evidence="1">Nucleus</location>
    </subcellularLocation>
</comment>
<evidence type="ECO:0000256" key="3">
    <source>
        <dbReference type="ARBA" id="ARBA00022448"/>
    </source>
</evidence>
<keyword evidence="4" id="KW-0539">Nucleus</keyword>
<dbReference type="PANTHER" id="PTHR12363:SF33">
    <property type="entry name" value="IMPORTIN-13"/>
    <property type="match status" value="1"/>
</dbReference>
<dbReference type="EMBL" id="JBFDAA010000017">
    <property type="protein sequence ID" value="KAL1116716.1"/>
    <property type="molecule type" value="Genomic_DNA"/>
</dbReference>
<dbReference type="InterPro" id="IPR016024">
    <property type="entry name" value="ARM-type_fold"/>
</dbReference>
<organism evidence="6 7">
    <name type="scientific">Ranatra chinensis</name>
    <dbReference type="NCBI Taxonomy" id="642074"/>
    <lineage>
        <taxon>Eukaryota</taxon>
        <taxon>Metazoa</taxon>
        <taxon>Ecdysozoa</taxon>
        <taxon>Arthropoda</taxon>
        <taxon>Hexapoda</taxon>
        <taxon>Insecta</taxon>
        <taxon>Pterygota</taxon>
        <taxon>Neoptera</taxon>
        <taxon>Paraneoptera</taxon>
        <taxon>Hemiptera</taxon>
        <taxon>Heteroptera</taxon>
        <taxon>Panheteroptera</taxon>
        <taxon>Nepomorpha</taxon>
        <taxon>Nepidae</taxon>
        <taxon>Ranatrinae</taxon>
        <taxon>Ranatra</taxon>
    </lineage>
</organism>
<dbReference type="Pfam" id="PF03810">
    <property type="entry name" value="IBN_N"/>
    <property type="match status" value="1"/>
</dbReference>
<dbReference type="InterPro" id="IPR011989">
    <property type="entry name" value="ARM-like"/>
</dbReference>
<dbReference type="AlphaFoldDB" id="A0ABD0XZS8"/>
<evidence type="ECO:0000259" key="5">
    <source>
        <dbReference type="PROSITE" id="PS50166"/>
    </source>
</evidence>
<dbReference type="InterPro" id="IPR001494">
    <property type="entry name" value="Importin-beta_N"/>
</dbReference>
<feature type="domain" description="Importin N-terminal" evidence="5">
    <location>
        <begin position="26"/>
        <end position="92"/>
    </location>
</feature>
<keyword evidence="7" id="KW-1185">Reference proteome</keyword>
<evidence type="ECO:0000256" key="1">
    <source>
        <dbReference type="ARBA" id="ARBA00004123"/>
    </source>
</evidence>
<dbReference type="SMART" id="SM00913">
    <property type="entry name" value="IBN_N"/>
    <property type="match status" value="1"/>
</dbReference>
<dbReference type="PANTHER" id="PTHR12363">
    <property type="entry name" value="TRANSPORTIN 3 AND IMPORTIN 13"/>
    <property type="match status" value="1"/>
</dbReference>
<dbReference type="Proteomes" id="UP001558652">
    <property type="component" value="Unassembled WGS sequence"/>
</dbReference>
<dbReference type="InterPro" id="IPR051345">
    <property type="entry name" value="Importin_beta-like_NTR"/>
</dbReference>
<evidence type="ECO:0000313" key="6">
    <source>
        <dbReference type="EMBL" id="KAL1116716.1"/>
    </source>
</evidence>
<evidence type="ECO:0000313" key="7">
    <source>
        <dbReference type="Proteomes" id="UP001558652"/>
    </source>
</evidence>